<feature type="transmembrane region" description="Helical" evidence="7">
    <location>
        <begin position="17"/>
        <end position="38"/>
    </location>
</feature>
<keyword evidence="3 7" id="KW-1133">Transmembrane helix</keyword>
<feature type="domain" description="Rhodopsin" evidence="8">
    <location>
        <begin position="34"/>
        <end position="272"/>
    </location>
</feature>
<evidence type="ECO:0000256" key="4">
    <source>
        <dbReference type="ARBA" id="ARBA00023136"/>
    </source>
</evidence>
<dbReference type="EMBL" id="JBFMKM010000016">
    <property type="protein sequence ID" value="KAL1297373.1"/>
    <property type="molecule type" value="Genomic_DNA"/>
</dbReference>
<evidence type="ECO:0000256" key="3">
    <source>
        <dbReference type="ARBA" id="ARBA00022989"/>
    </source>
</evidence>
<dbReference type="Proteomes" id="UP001562354">
    <property type="component" value="Unassembled WGS sequence"/>
</dbReference>
<dbReference type="RefSeq" id="XP_069197055.1">
    <property type="nucleotide sequence ID" value="XM_069348583.1"/>
</dbReference>
<comment type="caution">
    <text evidence="9">The sequence shown here is derived from an EMBL/GenBank/DDBJ whole genome shotgun (WGS) entry which is preliminary data.</text>
</comment>
<comment type="subcellular location">
    <subcellularLocation>
        <location evidence="1">Membrane</location>
        <topology evidence="1">Multi-pass membrane protein</topology>
    </subcellularLocation>
</comment>
<evidence type="ECO:0000313" key="9">
    <source>
        <dbReference type="EMBL" id="KAL1297373.1"/>
    </source>
</evidence>
<feature type="compositionally biased region" description="Polar residues" evidence="6">
    <location>
        <begin position="351"/>
        <end position="364"/>
    </location>
</feature>
<name>A0ABR3P3L3_9PEZI</name>
<keyword evidence="2 7" id="KW-0812">Transmembrane</keyword>
<evidence type="ECO:0000256" key="7">
    <source>
        <dbReference type="SAM" id="Phobius"/>
    </source>
</evidence>
<comment type="similarity">
    <text evidence="5">Belongs to the SAT4 family.</text>
</comment>
<keyword evidence="4 7" id="KW-0472">Membrane</keyword>
<feature type="transmembrane region" description="Helical" evidence="7">
    <location>
        <begin position="125"/>
        <end position="146"/>
    </location>
</feature>
<feature type="transmembrane region" description="Helical" evidence="7">
    <location>
        <begin position="210"/>
        <end position="229"/>
    </location>
</feature>
<evidence type="ECO:0000256" key="5">
    <source>
        <dbReference type="ARBA" id="ARBA00038359"/>
    </source>
</evidence>
<feature type="transmembrane region" description="Helical" evidence="7">
    <location>
        <begin position="249"/>
        <end position="269"/>
    </location>
</feature>
<evidence type="ECO:0000256" key="2">
    <source>
        <dbReference type="ARBA" id="ARBA00022692"/>
    </source>
</evidence>
<feature type="transmembrane region" description="Helical" evidence="7">
    <location>
        <begin position="50"/>
        <end position="72"/>
    </location>
</feature>
<dbReference type="PANTHER" id="PTHR33048">
    <property type="entry name" value="PTH11-LIKE INTEGRAL MEMBRANE PROTEIN (AFU_ORTHOLOGUE AFUA_5G11245)"/>
    <property type="match status" value="1"/>
</dbReference>
<dbReference type="GeneID" id="95978613"/>
<reference evidence="9 10" key="1">
    <citation type="submission" date="2024-07" db="EMBL/GenBank/DDBJ databases">
        <title>Draft sequence of the Neodothiora populina.</title>
        <authorList>
            <person name="Drown D.D."/>
            <person name="Schuette U.S."/>
            <person name="Buechlein A.B."/>
            <person name="Rusch D.R."/>
            <person name="Winton L.W."/>
            <person name="Adams G.A."/>
        </authorList>
    </citation>
    <scope>NUCLEOTIDE SEQUENCE [LARGE SCALE GENOMIC DNA]</scope>
    <source>
        <strain evidence="9 10">CPC 39397</strain>
    </source>
</reference>
<organism evidence="9 10">
    <name type="scientific">Neodothiora populina</name>
    <dbReference type="NCBI Taxonomy" id="2781224"/>
    <lineage>
        <taxon>Eukaryota</taxon>
        <taxon>Fungi</taxon>
        <taxon>Dikarya</taxon>
        <taxon>Ascomycota</taxon>
        <taxon>Pezizomycotina</taxon>
        <taxon>Dothideomycetes</taxon>
        <taxon>Dothideomycetidae</taxon>
        <taxon>Dothideales</taxon>
        <taxon>Dothioraceae</taxon>
        <taxon>Neodothiora</taxon>
    </lineage>
</organism>
<feature type="compositionally biased region" description="Basic and acidic residues" evidence="6">
    <location>
        <begin position="340"/>
        <end position="349"/>
    </location>
</feature>
<dbReference type="PANTHER" id="PTHR33048:SF47">
    <property type="entry name" value="INTEGRAL MEMBRANE PROTEIN-RELATED"/>
    <property type="match status" value="1"/>
</dbReference>
<feature type="transmembrane region" description="Helical" evidence="7">
    <location>
        <begin position="179"/>
        <end position="198"/>
    </location>
</feature>
<evidence type="ECO:0000256" key="6">
    <source>
        <dbReference type="SAM" id="MobiDB-lite"/>
    </source>
</evidence>
<dbReference type="Pfam" id="PF20684">
    <property type="entry name" value="Fung_rhodopsin"/>
    <property type="match status" value="1"/>
</dbReference>
<sequence length="364" mass="39842">MIPINTTKEFINDPHKLIAVACVLCVLAFITVILRIYSRVHLTNGFGLDDWLLLVAFSFFALDCSVYIYQNWVAATQEGTPANILLLCKLEVYFFSIYFLSQAALKAALATSFYRITPNTLERALLVATCVLYALFSISVSGAFFFRCGFRDNATTTAFYTRSCPAFERAELALSLTHTVLNAVVDWIFATMLIFLFLRQPLMPAKTKAAVCGITVLATFGSVISVVRIPLVLHPLKALPGAFGSETAIAVTSITEVGIGLMCLSMMALRPLGGIMLKRVRQVFNRARSSRTLLASSTESSGGTSLPKEKTTSEKKWMGRLGLLPDPSTCQTVTQVTTADSHDPVDAEKGTTFQSSIPVHQQHI</sequence>
<dbReference type="InterPro" id="IPR049326">
    <property type="entry name" value="Rhodopsin_dom_fungi"/>
</dbReference>
<proteinExistence type="inferred from homology"/>
<protein>
    <recommendedName>
        <fullName evidence="8">Rhodopsin domain-containing protein</fullName>
    </recommendedName>
</protein>
<gene>
    <name evidence="9" type="ORF">AAFC00_004913</name>
</gene>
<accession>A0ABR3P3L3</accession>
<dbReference type="InterPro" id="IPR052337">
    <property type="entry name" value="SAT4-like"/>
</dbReference>
<evidence type="ECO:0000313" key="10">
    <source>
        <dbReference type="Proteomes" id="UP001562354"/>
    </source>
</evidence>
<feature type="region of interest" description="Disordered" evidence="6">
    <location>
        <begin position="336"/>
        <end position="364"/>
    </location>
</feature>
<evidence type="ECO:0000256" key="1">
    <source>
        <dbReference type="ARBA" id="ARBA00004141"/>
    </source>
</evidence>
<feature type="region of interest" description="Disordered" evidence="6">
    <location>
        <begin position="294"/>
        <end position="313"/>
    </location>
</feature>
<keyword evidence="10" id="KW-1185">Reference proteome</keyword>
<evidence type="ECO:0000259" key="8">
    <source>
        <dbReference type="Pfam" id="PF20684"/>
    </source>
</evidence>